<dbReference type="AlphaFoldDB" id="A0A0C2IGV2"/>
<dbReference type="EMBL" id="JWZT01004226">
    <property type="protein sequence ID" value="KII64544.1"/>
    <property type="molecule type" value="Genomic_DNA"/>
</dbReference>
<dbReference type="SUPFAM" id="SSF46689">
    <property type="entry name" value="Homeodomain-like"/>
    <property type="match status" value="1"/>
</dbReference>
<protein>
    <submittedName>
        <fullName evidence="1">Uncharacterized protein</fullName>
    </submittedName>
</protein>
<gene>
    <name evidence="1" type="ORF">RF11_11500</name>
</gene>
<sequence length="129" mass="14991">MTNEKIEIMKKRIRRGCSMKAIATYLNISESSSRLYKKNIEQGQEALILPISNINHIREEISQNIVNIVIENNAITLHGIQTILGERGMERSLSTICRTLKTKYFTRKRIRKVPNERNSESNLTTRQNF</sequence>
<organism evidence="1 2">
    <name type="scientific">Thelohanellus kitauei</name>
    <name type="common">Myxosporean</name>
    <dbReference type="NCBI Taxonomy" id="669202"/>
    <lineage>
        <taxon>Eukaryota</taxon>
        <taxon>Metazoa</taxon>
        <taxon>Cnidaria</taxon>
        <taxon>Myxozoa</taxon>
        <taxon>Myxosporea</taxon>
        <taxon>Bivalvulida</taxon>
        <taxon>Platysporina</taxon>
        <taxon>Myxobolidae</taxon>
        <taxon>Thelohanellus</taxon>
    </lineage>
</organism>
<dbReference type="InterPro" id="IPR009057">
    <property type="entry name" value="Homeodomain-like_sf"/>
</dbReference>
<proteinExistence type="predicted"/>
<reference evidence="1 2" key="1">
    <citation type="journal article" date="2014" name="Genome Biol. Evol.">
        <title>The genome of the myxosporean Thelohanellus kitauei shows adaptations to nutrient acquisition within its fish host.</title>
        <authorList>
            <person name="Yang Y."/>
            <person name="Xiong J."/>
            <person name="Zhou Z."/>
            <person name="Huo F."/>
            <person name="Miao W."/>
            <person name="Ran C."/>
            <person name="Liu Y."/>
            <person name="Zhang J."/>
            <person name="Feng J."/>
            <person name="Wang M."/>
            <person name="Wang M."/>
            <person name="Wang L."/>
            <person name="Yao B."/>
        </authorList>
    </citation>
    <scope>NUCLEOTIDE SEQUENCE [LARGE SCALE GENOMIC DNA]</scope>
    <source>
        <strain evidence="1">Wuqing</strain>
    </source>
</reference>
<comment type="caution">
    <text evidence="1">The sequence shown here is derived from an EMBL/GenBank/DDBJ whole genome shotgun (WGS) entry which is preliminary data.</text>
</comment>
<evidence type="ECO:0000313" key="2">
    <source>
        <dbReference type="Proteomes" id="UP000031668"/>
    </source>
</evidence>
<dbReference type="Proteomes" id="UP000031668">
    <property type="component" value="Unassembled WGS sequence"/>
</dbReference>
<accession>A0A0C2IGV2</accession>
<keyword evidence="2" id="KW-1185">Reference proteome</keyword>
<name>A0A0C2IGV2_THEKT</name>
<evidence type="ECO:0000313" key="1">
    <source>
        <dbReference type="EMBL" id="KII64544.1"/>
    </source>
</evidence>